<evidence type="ECO:0000313" key="2">
    <source>
        <dbReference type="EMBL" id="VEL21786.1"/>
    </source>
</evidence>
<reference evidence="2" key="1">
    <citation type="submission" date="2018-11" db="EMBL/GenBank/DDBJ databases">
        <authorList>
            <consortium name="Pathogen Informatics"/>
        </authorList>
    </citation>
    <scope>NUCLEOTIDE SEQUENCE</scope>
</reference>
<comment type="caution">
    <text evidence="2">The sequence shown here is derived from an EMBL/GenBank/DDBJ whole genome shotgun (WGS) entry which is preliminary data.</text>
</comment>
<feature type="chain" id="PRO_5018543362" description="Secreted protein" evidence="1">
    <location>
        <begin position="16"/>
        <end position="92"/>
    </location>
</feature>
<evidence type="ECO:0000256" key="1">
    <source>
        <dbReference type="SAM" id="SignalP"/>
    </source>
</evidence>
<keyword evidence="1" id="KW-0732">Signal</keyword>
<feature type="signal peptide" evidence="1">
    <location>
        <begin position="1"/>
        <end position="15"/>
    </location>
</feature>
<keyword evidence="3" id="KW-1185">Reference proteome</keyword>
<organism evidence="2 3">
    <name type="scientific">Protopolystoma xenopodis</name>
    <dbReference type="NCBI Taxonomy" id="117903"/>
    <lineage>
        <taxon>Eukaryota</taxon>
        <taxon>Metazoa</taxon>
        <taxon>Spiralia</taxon>
        <taxon>Lophotrochozoa</taxon>
        <taxon>Platyhelminthes</taxon>
        <taxon>Monogenea</taxon>
        <taxon>Polyopisthocotylea</taxon>
        <taxon>Polystomatidea</taxon>
        <taxon>Polystomatidae</taxon>
        <taxon>Protopolystoma</taxon>
    </lineage>
</organism>
<accession>A0A3S5BEW8</accession>
<protein>
    <recommendedName>
        <fullName evidence="4">Secreted protein</fullName>
    </recommendedName>
</protein>
<proteinExistence type="predicted"/>
<name>A0A3S5BEW8_9PLAT</name>
<gene>
    <name evidence="2" type="ORF">PXEA_LOCUS15226</name>
</gene>
<dbReference type="EMBL" id="CAAALY010053085">
    <property type="protein sequence ID" value="VEL21786.1"/>
    <property type="molecule type" value="Genomic_DNA"/>
</dbReference>
<evidence type="ECO:0000313" key="3">
    <source>
        <dbReference type="Proteomes" id="UP000784294"/>
    </source>
</evidence>
<sequence>MIRLLLAALAHPSLARLVCETALGWLVRCTRVIISLLDTDQSQVGEVYSRTRLLGQSEFVCNSYTNLLKSCFLKVACANIETWFHENFVHIL</sequence>
<evidence type="ECO:0008006" key="4">
    <source>
        <dbReference type="Google" id="ProtNLM"/>
    </source>
</evidence>
<dbReference type="Proteomes" id="UP000784294">
    <property type="component" value="Unassembled WGS sequence"/>
</dbReference>
<dbReference type="AlphaFoldDB" id="A0A3S5BEW8"/>